<keyword evidence="13" id="KW-0325">Glycoprotein</keyword>
<feature type="transmembrane region" description="Helical" evidence="15">
    <location>
        <begin position="644"/>
        <end position="666"/>
    </location>
</feature>
<evidence type="ECO:0000256" key="10">
    <source>
        <dbReference type="ARBA" id="ARBA00022989"/>
    </source>
</evidence>
<evidence type="ECO:0000256" key="4">
    <source>
        <dbReference type="ARBA" id="ARBA00022670"/>
    </source>
</evidence>
<keyword evidence="4" id="KW-0645">Protease</keyword>
<evidence type="ECO:0000256" key="5">
    <source>
        <dbReference type="ARBA" id="ARBA00022692"/>
    </source>
</evidence>
<evidence type="ECO:0000256" key="1">
    <source>
        <dbReference type="ARBA" id="ARBA00001947"/>
    </source>
</evidence>
<keyword evidence="11" id="KW-0482">Metalloprotease</keyword>
<dbReference type="InterPro" id="IPR007484">
    <property type="entry name" value="Peptidase_M28"/>
</dbReference>
<keyword evidence="9" id="KW-0862">Zinc</keyword>
<feature type="transmembrane region" description="Helical" evidence="15">
    <location>
        <begin position="526"/>
        <end position="553"/>
    </location>
</feature>
<evidence type="ECO:0000256" key="13">
    <source>
        <dbReference type="ARBA" id="ARBA00023180"/>
    </source>
</evidence>
<dbReference type="SUPFAM" id="SSF53187">
    <property type="entry name" value="Zn-dependent exopeptidases"/>
    <property type="match status" value="1"/>
</dbReference>
<comment type="caution">
    <text evidence="19">The sequence shown here is derived from an EMBL/GenBank/DDBJ whole genome shotgun (WGS) entry which is preliminary data.</text>
</comment>
<keyword evidence="10 15" id="KW-1133">Transmembrane helix</keyword>
<comment type="subcellular location">
    <subcellularLocation>
        <location evidence="2">Endoplasmic reticulum membrane</location>
        <topology evidence="2">Multi-pass membrane protein</topology>
    </subcellularLocation>
</comment>
<evidence type="ECO:0000259" key="17">
    <source>
        <dbReference type="Pfam" id="PF22248"/>
    </source>
</evidence>
<dbReference type="PANTHER" id="PTHR12147">
    <property type="entry name" value="METALLOPEPTIDASE M28 FAMILY MEMBER"/>
    <property type="match status" value="1"/>
</dbReference>
<keyword evidence="6" id="KW-0479">Metal-binding</keyword>
<evidence type="ECO:0000256" key="14">
    <source>
        <dbReference type="ARBA" id="ARBA00078796"/>
    </source>
</evidence>
<dbReference type="FunFam" id="3.40.630.10:FF:000008">
    <property type="entry name" value="Endoplasmic reticulum metallopeptidase 1"/>
    <property type="match status" value="1"/>
</dbReference>
<evidence type="ECO:0000256" key="7">
    <source>
        <dbReference type="ARBA" id="ARBA00022801"/>
    </source>
</evidence>
<evidence type="ECO:0000256" key="2">
    <source>
        <dbReference type="ARBA" id="ARBA00004477"/>
    </source>
</evidence>
<protein>
    <recommendedName>
        <fullName evidence="14">FXNA-like protease</fullName>
    </recommendedName>
</protein>
<dbReference type="Pfam" id="PF22248">
    <property type="entry name" value="ERMP1_C"/>
    <property type="match status" value="1"/>
</dbReference>
<keyword evidence="12 15" id="KW-0472">Membrane</keyword>
<keyword evidence="20" id="KW-1185">Reference proteome</keyword>
<dbReference type="AlphaFoldDB" id="A0AAN9VPJ4"/>
<feature type="domain" description="Endoplasmic reticulum metallopeptidase 1/1-A TM" evidence="18">
    <location>
        <begin position="438"/>
        <end position="656"/>
    </location>
</feature>
<evidence type="ECO:0000256" key="8">
    <source>
        <dbReference type="ARBA" id="ARBA00022824"/>
    </source>
</evidence>
<keyword evidence="5 15" id="KW-0812">Transmembrane</keyword>
<dbReference type="InterPro" id="IPR053973">
    <property type="entry name" value="ERMP1-like_C"/>
</dbReference>
<organism evidence="19 20">
    <name type="scientific">Gryllus longicercus</name>
    <dbReference type="NCBI Taxonomy" id="2509291"/>
    <lineage>
        <taxon>Eukaryota</taxon>
        <taxon>Metazoa</taxon>
        <taxon>Ecdysozoa</taxon>
        <taxon>Arthropoda</taxon>
        <taxon>Hexapoda</taxon>
        <taxon>Insecta</taxon>
        <taxon>Pterygota</taxon>
        <taxon>Neoptera</taxon>
        <taxon>Polyneoptera</taxon>
        <taxon>Orthoptera</taxon>
        <taxon>Ensifera</taxon>
        <taxon>Gryllidea</taxon>
        <taxon>Grylloidea</taxon>
        <taxon>Gryllidae</taxon>
        <taxon>Gryllinae</taxon>
        <taxon>Gryllus</taxon>
    </lineage>
</organism>
<feature type="transmembrane region" description="Helical" evidence="15">
    <location>
        <begin position="614"/>
        <end position="638"/>
    </location>
</feature>
<evidence type="ECO:0000313" key="19">
    <source>
        <dbReference type="EMBL" id="KAK7861774.1"/>
    </source>
</evidence>
<feature type="domain" description="Endoplasmic reticulum metallopeptidase 1-like C-terminal" evidence="17">
    <location>
        <begin position="675"/>
        <end position="900"/>
    </location>
</feature>
<dbReference type="Gene3D" id="3.40.630.10">
    <property type="entry name" value="Zn peptidases"/>
    <property type="match status" value="1"/>
</dbReference>
<dbReference type="EMBL" id="JAZDUA010000300">
    <property type="protein sequence ID" value="KAK7861774.1"/>
    <property type="molecule type" value="Genomic_DNA"/>
</dbReference>
<evidence type="ECO:0000313" key="20">
    <source>
        <dbReference type="Proteomes" id="UP001378592"/>
    </source>
</evidence>
<dbReference type="GO" id="GO:0006508">
    <property type="term" value="P:proteolysis"/>
    <property type="evidence" value="ECO:0007669"/>
    <property type="project" value="UniProtKB-KW"/>
</dbReference>
<keyword evidence="7" id="KW-0378">Hydrolase</keyword>
<evidence type="ECO:0000259" key="18">
    <source>
        <dbReference type="Pfam" id="PF22249"/>
    </source>
</evidence>
<dbReference type="GO" id="GO:0046872">
    <property type="term" value="F:metal ion binding"/>
    <property type="evidence" value="ECO:0007669"/>
    <property type="project" value="UniProtKB-KW"/>
</dbReference>
<feature type="transmembrane region" description="Helical" evidence="15">
    <location>
        <begin position="482"/>
        <end position="505"/>
    </location>
</feature>
<dbReference type="GO" id="GO:0005789">
    <property type="term" value="C:endoplasmic reticulum membrane"/>
    <property type="evidence" value="ECO:0007669"/>
    <property type="project" value="UniProtKB-SubCell"/>
</dbReference>
<proteinExistence type="inferred from homology"/>
<dbReference type="PANTHER" id="PTHR12147:SF22">
    <property type="entry name" value="ENDOPLASMIC RETICULUM METALLOPEPTIDASE 1"/>
    <property type="match status" value="1"/>
</dbReference>
<evidence type="ECO:0000259" key="16">
    <source>
        <dbReference type="Pfam" id="PF04389"/>
    </source>
</evidence>
<evidence type="ECO:0000256" key="11">
    <source>
        <dbReference type="ARBA" id="ARBA00023049"/>
    </source>
</evidence>
<name>A0AAN9VPJ4_9ORTH</name>
<comment type="similarity">
    <text evidence="3">Belongs to the peptidase M28 family.</text>
</comment>
<dbReference type="GO" id="GO:0008235">
    <property type="term" value="F:metalloexopeptidase activity"/>
    <property type="evidence" value="ECO:0007669"/>
    <property type="project" value="InterPro"/>
</dbReference>
<evidence type="ECO:0000256" key="15">
    <source>
        <dbReference type="SAM" id="Phobius"/>
    </source>
</evidence>
<dbReference type="InterPro" id="IPR045175">
    <property type="entry name" value="M28_fam"/>
</dbReference>
<evidence type="ECO:0000256" key="6">
    <source>
        <dbReference type="ARBA" id="ARBA00022723"/>
    </source>
</evidence>
<dbReference type="CDD" id="cd03875">
    <property type="entry name" value="M28_Fxna_like"/>
    <property type="match status" value="1"/>
</dbReference>
<accession>A0AAN9VPJ4</accession>
<comment type="cofactor">
    <cofactor evidence="1">
        <name>Zn(2+)</name>
        <dbReference type="ChEBI" id="CHEBI:29105"/>
    </cofactor>
</comment>
<dbReference type="Pfam" id="PF22249">
    <property type="entry name" value="ERMP1-TM"/>
    <property type="match status" value="1"/>
</dbReference>
<gene>
    <name evidence="19" type="ORF">R5R35_010791</name>
</gene>
<keyword evidence="8" id="KW-0256">Endoplasmic reticulum</keyword>
<sequence length="902" mass="101608">MVFSFSFLSRWLAMYDKRYCKDAKRIRQRIKLSEPDSVNELPGYTRPERYLSPTHPIHLICVLAGLTLIGVGLISQNNNLPTPLMLKDAPTNPGQFIAERAMDYLIELTKLGPRSAGSYENEVLAVNLFKKKIAAITYSAKKIHKISLDIQKPSGAFPLHFLDGMTNVYRNVHNIVVKIGPHDDPGHSVLMNCHFDSVPDSPGGSDDGASCAIMLEIFQIISESDSSLNNNIIFLFNGAEENFLQASHGFITQHPWAQEVRTFVNMEACGAGGKEILFQAGPNHPWIMERYSEVVPYPYASSLAQEIFQSGVIPGDTDFRIFRDFGNISGLDFAWATNGYVYHTRFDNVDQIPLGTLQRTGSNILALVLGLTNGKELSNVSLYKSGNIVFFDFLGVFMIKWSENANVVFNVSAAILSVFSMLRSMQSAALRDVKYGTYLKQFGLSCLVVVISWIVTILSCAVIAAVLTTLGRTMSWFARPTWIFFLYICPTLFVPMSVVLFVSRWQRKALSHSPWILFQIYYDSYLFMWTFLLIVCTVFSIRSGFIALFWTFFPCVGSLVQSHVYKHWRDGKWILYHCGALLLPACQSLYLMLGAVNLYIPIMGRTGSGNHAEIVLAFLTSIIFVFFFSFFIPIIILVKQPRKILSLLGTMFLIAVGLLIFTPLGFPYSGDPKSPAPQRFMIAHTQRVFHDEFGRERNRQSGFWLVDMDLNSPFSVESLVPEIKKAQLTLEDCRNELYCGLPYLIPVSTFIWRTHWLPAPPPHIGTPTTLELVSVEKRANSIKRMSFNVTGPSHMGLMVSPYKGVSLLEWSFVSGDPLAGPNWQGRPTYFVFYGCASDPEPWTFWIDVKDPSGRNTSIDIALSGHFLHGPNKITSELRELLANFPPWTTATSWTASYTSWKF</sequence>
<evidence type="ECO:0000256" key="12">
    <source>
        <dbReference type="ARBA" id="ARBA00023136"/>
    </source>
</evidence>
<dbReference type="Pfam" id="PF04389">
    <property type="entry name" value="Peptidase_M28"/>
    <property type="match status" value="1"/>
</dbReference>
<feature type="transmembrane region" description="Helical" evidence="15">
    <location>
        <begin position="405"/>
        <end position="422"/>
    </location>
</feature>
<feature type="transmembrane region" description="Helical" evidence="15">
    <location>
        <begin position="573"/>
        <end position="602"/>
    </location>
</feature>
<evidence type="ECO:0000256" key="9">
    <source>
        <dbReference type="ARBA" id="ARBA00022833"/>
    </source>
</evidence>
<dbReference type="InterPro" id="IPR053974">
    <property type="entry name" value="ERMP1_1-A_TM"/>
</dbReference>
<evidence type="ECO:0000256" key="3">
    <source>
        <dbReference type="ARBA" id="ARBA00010918"/>
    </source>
</evidence>
<dbReference type="Proteomes" id="UP001378592">
    <property type="component" value="Unassembled WGS sequence"/>
</dbReference>
<feature type="domain" description="Peptidase M28" evidence="16">
    <location>
        <begin position="174"/>
        <end position="368"/>
    </location>
</feature>
<dbReference type="InterPro" id="IPR048024">
    <property type="entry name" value="Fxna-like_M28_dom"/>
</dbReference>
<feature type="transmembrane region" description="Helical" evidence="15">
    <location>
        <begin position="442"/>
        <end position="470"/>
    </location>
</feature>
<reference evidence="19 20" key="1">
    <citation type="submission" date="2024-03" db="EMBL/GenBank/DDBJ databases">
        <title>The genome assembly and annotation of the cricket Gryllus longicercus Weissman &amp; Gray.</title>
        <authorList>
            <person name="Szrajer S."/>
            <person name="Gray D."/>
            <person name="Ylla G."/>
        </authorList>
    </citation>
    <scope>NUCLEOTIDE SEQUENCE [LARGE SCALE GENOMIC DNA]</scope>
    <source>
        <strain evidence="19">DAG 2021-001</strain>
        <tissue evidence="19">Whole body minus gut</tissue>
    </source>
</reference>